<dbReference type="EMBL" id="JACCEM010000002">
    <property type="protein sequence ID" value="NYT48387.1"/>
    <property type="molecule type" value="Genomic_DNA"/>
</dbReference>
<keyword evidence="2" id="KW-1185">Reference proteome</keyword>
<dbReference type="AlphaFoldDB" id="A0A853FW54"/>
<name>A0A853FW54_9BURK</name>
<sequence>MNKGKLLAATVIVLGAAYVGSTWYVGKEVQATVERLVAQSNERMAKLLGPNMARDSLNIEINKYERGLFSSDIVYTFRIKDAAGKPYDLMLKDRVLHGPLPWEALREGQLLPVLALSRSELLPTRTVQAWMDSQKGASPIQVRTRIEFGGKGSAEWTFLPTELSEGGRKLSFSGGAVSMLFGNDFKDVSARGGFDALDFSDSAGDDSLSLRDVRIETQNATRADDSVRQQNSLTAAEVIVDEHAAEPLKLGKVAITMDATQVGNMMDGAIRYDFGRVAAGAIELGSFTAGGKILRLDASAFTALAAEYDAIQAKYGTDQFSMTEEEEALLRDRAMALLVPKPSIVIDPIVWKNEKGESSLRVQLDLAAPSDPKTQDVETLLSEIIQLAGLDLKLSKAMFVQAFGQAGEGTDDRLQMEMMGSELYDQYVGQLQQAGLVKLDGDVAAGSVLYRDHKVTLNGEMMTVQELVQRVMLFAL</sequence>
<proteinExistence type="predicted"/>
<evidence type="ECO:0000313" key="2">
    <source>
        <dbReference type="Proteomes" id="UP000559809"/>
    </source>
</evidence>
<comment type="caution">
    <text evidence="1">The sequence shown here is derived from an EMBL/GenBank/DDBJ whole genome shotgun (WGS) entry which is preliminary data.</text>
</comment>
<dbReference type="Proteomes" id="UP000559809">
    <property type="component" value="Unassembled WGS sequence"/>
</dbReference>
<accession>A0A853FW54</accession>
<reference evidence="1 2" key="1">
    <citation type="submission" date="2020-07" db="EMBL/GenBank/DDBJ databases">
        <title>Taxonomic revisions and descriptions of new bacterial species based on genomic comparisons in the high-G+C-content subgroup of the family Alcaligenaceae.</title>
        <authorList>
            <person name="Szabo A."/>
            <person name="Felfoldi T."/>
        </authorList>
    </citation>
    <scope>NUCLEOTIDE SEQUENCE [LARGE SCALE GENOMIC DNA]</scope>
    <source>
        <strain evidence="1 2">LMG 24012</strain>
    </source>
</reference>
<dbReference type="Pfam" id="PF06097">
    <property type="entry name" value="DUF945"/>
    <property type="match status" value="1"/>
</dbReference>
<gene>
    <name evidence="1" type="ORF">H0A72_03595</name>
</gene>
<organism evidence="1 2">
    <name type="scientific">Parapusillimonas granuli</name>
    <dbReference type="NCBI Taxonomy" id="380911"/>
    <lineage>
        <taxon>Bacteria</taxon>
        <taxon>Pseudomonadati</taxon>
        <taxon>Pseudomonadota</taxon>
        <taxon>Betaproteobacteria</taxon>
        <taxon>Burkholderiales</taxon>
        <taxon>Alcaligenaceae</taxon>
        <taxon>Parapusillimonas</taxon>
    </lineage>
</organism>
<protein>
    <submittedName>
        <fullName evidence="1">YdgA family protein</fullName>
    </submittedName>
</protein>
<dbReference type="InterPro" id="IPR010352">
    <property type="entry name" value="DUF945"/>
</dbReference>
<evidence type="ECO:0000313" key="1">
    <source>
        <dbReference type="EMBL" id="NYT48387.1"/>
    </source>
</evidence>
<dbReference type="RefSeq" id="WP_180153702.1">
    <property type="nucleotide sequence ID" value="NZ_JACCEM010000002.1"/>
</dbReference>